<evidence type="ECO:0000313" key="6">
    <source>
        <dbReference type="EMBL" id="SNS00746.1"/>
    </source>
</evidence>
<feature type="domain" description="NlpC/P60" evidence="5">
    <location>
        <begin position="205"/>
        <end position="317"/>
    </location>
</feature>
<evidence type="ECO:0000256" key="4">
    <source>
        <dbReference type="ARBA" id="ARBA00022807"/>
    </source>
</evidence>
<dbReference type="Proteomes" id="UP000198415">
    <property type="component" value="Unassembled WGS sequence"/>
</dbReference>
<evidence type="ECO:0000256" key="3">
    <source>
        <dbReference type="ARBA" id="ARBA00022801"/>
    </source>
</evidence>
<keyword evidence="7" id="KW-1185">Reference proteome</keyword>
<dbReference type="InterPro" id="IPR038765">
    <property type="entry name" value="Papain-like_cys_pep_sf"/>
</dbReference>
<evidence type="ECO:0000313" key="7">
    <source>
        <dbReference type="Proteomes" id="UP000198415"/>
    </source>
</evidence>
<dbReference type="PANTHER" id="PTHR47359:SF3">
    <property type="entry name" value="NLP_P60 DOMAIN-CONTAINING PROTEIN-RELATED"/>
    <property type="match status" value="1"/>
</dbReference>
<keyword evidence="2" id="KW-0645">Protease</keyword>
<dbReference type="InterPro" id="IPR000064">
    <property type="entry name" value="NLP_P60_dom"/>
</dbReference>
<proteinExistence type="inferred from homology"/>
<name>A0A239AYD5_9ACTN</name>
<dbReference type="GO" id="GO:0006508">
    <property type="term" value="P:proteolysis"/>
    <property type="evidence" value="ECO:0007669"/>
    <property type="project" value="UniProtKB-KW"/>
</dbReference>
<gene>
    <name evidence="6" type="ORF">SAMN06264365_108215</name>
</gene>
<dbReference type="SUPFAM" id="SSF54001">
    <property type="entry name" value="Cysteine proteinases"/>
    <property type="match status" value="1"/>
</dbReference>
<dbReference type="GO" id="GO:0008234">
    <property type="term" value="F:cysteine-type peptidase activity"/>
    <property type="evidence" value="ECO:0007669"/>
    <property type="project" value="UniProtKB-KW"/>
</dbReference>
<organism evidence="6 7">
    <name type="scientific">Actinoplanes regularis</name>
    <dbReference type="NCBI Taxonomy" id="52697"/>
    <lineage>
        <taxon>Bacteria</taxon>
        <taxon>Bacillati</taxon>
        <taxon>Actinomycetota</taxon>
        <taxon>Actinomycetes</taxon>
        <taxon>Micromonosporales</taxon>
        <taxon>Micromonosporaceae</taxon>
        <taxon>Actinoplanes</taxon>
    </lineage>
</organism>
<comment type="similarity">
    <text evidence="1">Belongs to the peptidase C40 family.</text>
</comment>
<dbReference type="EMBL" id="FZNR01000008">
    <property type="protein sequence ID" value="SNS00746.1"/>
    <property type="molecule type" value="Genomic_DNA"/>
</dbReference>
<reference evidence="6 7" key="1">
    <citation type="submission" date="2017-06" db="EMBL/GenBank/DDBJ databases">
        <authorList>
            <person name="Kim H.J."/>
            <person name="Triplett B.A."/>
        </authorList>
    </citation>
    <scope>NUCLEOTIDE SEQUENCE [LARGE SCALE GENOMIC DNA]</scope>
    <source>
        <strain evidence="6 7">DSM 43151</strain>
    </source>
</reference>
<dbReference type="Pfam" id="PF00877">
    <property type="entry name" value="NLPC_P60"/>
    <property type="match status" value="1"/>
</dbReference>
<sequence length="317" mass="33888">MLTAGALALAVLAPALDSAEHAVEAVQALPAQPAIPESSAPAVAESLAAPGSLAEDLDREGEPAAALAAPGGFDEDLYRERQSAATRATRAMQRRTVRPASLVPLQVRPAVAPLLHRSVPSARRSLARAGEPRFERGMARAQPARKAVRASQRRTAVQASQQRMAVRASQRRVTVAQRRTTVSHRGMVRKTARRTAVRSQRVSSGRRIGAVLAYARSQVGRRYVAGGEGRAGFDCSGLTRQAYARAGMRLPHSSSAQAARARTIPRWQARPGDLVVGQGHVGIYMGRGMMIDAGNRHTGVVYRKLYGGLQVKRIPGP</sequence>
<dbReference type="PANTHER" id="PTHR47359">
    <property type="entry name" value="PEPTIDOGLYCAN DL-ENDOPEPTIDASE CWLO"/>
    <property type="match status" value="1"/>
</dbReference>
<keyword evidence="4" id="KW-0788">Thiol protease</keyword>
<dbReference type="InterPro" id="IPR051794">
    <property type="entry name" value="PG_Endopeptidase_C40"/>
</dbReference>
<protein>
    <submittedName>
        <fullName evidence="6">Cell wall-associated hydrolase, NlpC family</fullName>
    </submittedName>
</protein>
<keyword evidence="3 6" id="KW-0378">Hydrolase</keyword>
<dbReference type="PROSITE" id="PS51935">
    <property type="entry name" value="NLPC_P60"/>
    <property type="match status" value="1"/>
</dbReference>
<evidence type="ECO:0000256" key="2">
    <source>
        <dbReference type="ARBA" id="ARBA00022670"/>
    </source>
</evidence>
<evidence type="ECO:0000256" key="1">
    <source>
        <dbReference type="ARBA" id="ARBA00007074"/>
    </source>
</evidence>
<dbReference type="Gene3D" id="3.90.1720.10">
    <property type="entry name" value="endopeptidase domain like (from Nostoc punctiforme)"/>
    <property type="match status" value="1"/>
</dbReference>
<dbReference type="AlphaFoldDB" id="A0A239AYD5"/>
<accession>A0A239AYD5</accession>
<evidence type="ECO:0000259" key="5">
    <source>
        <dbReference type="PROSITE" id="PS51935"/>
    </source>
</evidence>